<organism evidence="1 2">
    <name type="scientific">Puccinia sorghi</name>
    <dbReference type="NCBI Taxonomy" id="27349"/>
    <lineage>
        <taxon>Eukaryota</taxon>
        <taxon>Fungi</taxon>
        <taxon>Dikarya</taxon>
        <taxon>Basidiomycota</taxon>
        <taxon>Pucciniomycotina</taxon>
        <taxon>Pucciniomycetes</taxon>
        <taxon>Pucciniales</taxon>
        <taxon>Pucciniaceae</taxon>
        <taxon>Puccinia</taxon>
    </lineage>
</organism>
<comment type="caution">
    <text evidence="1">The sequence shown here is derived from an EMBL/GenBank/DDBJ whole genome shotgun (WGS) entry which is preliminary data.</text>
</comment>
<sequence length="169" mass="19514">MTSSNKSSTENLTLFAFPMTNCSVVPKILTDLLSKIQNHFGRHPSACKSSILCHIHPRKTVKQSTLIRLLGDTAMLLHSKLPSNLWKFAYNFGPVVIQTQIPCSLPAQKLLSVMRPTQNTREGFGWTKHAKRSQVRREVVQRCITYKFKAWQWLLARIRKRMRKVQKLI</sequence>
<dbReference type="Proteomes" id="UP000037035">
    <property type="component" value="Unassembled WGS sequence"/>
</dbReference>
<proteinExistence type="predicted"/>
<evidence type="ECO:0000313" key="2">
    <source>
        <dbReference type="Proteomes" id="UP000037035"/>
    </source>
</evidence>
<name>A0A0L6V487_9BASI</name>
<reference evidence="1 2" key="1">
    <citation type="submission" date="2015-08" db="EMBL/GenBank/DDBJ databases">
        <title>Next Generation Sequencing and Analysis of the Genome of Puccinia sorghi L Schw, the Causal Agent of Maize Common Rust.</title>
        <authorList>
            <person name="Rochi L."/>
            <person name="Burguener G."/>
            <person name="Darino M."/>
            <person name="Turjanski A."/>
            <person name="Kreff E."/>
            <person name="Dieguez M.J."/>
            <person name="Sacco F."/>
        </authorList>
    </citation>
    <scope>NUCLEOTIDE SEQUENCE [LARGE SCALE GENOMIC DNA]</scope>
    <source>
        <strain evidence="1 2">RO10H11247</strain>
    </source>
</reference>
<evidence type="ECO:0000313" key="1">
    <source>
        <dbReference type="EMBL" id="KNZ55591.1"/>
    </source>
</evidence>
<dbReference type="AlphaFoldDB" id="A0A0L6V487"/>
<gene>
    <name evidence="1" type="ORF">VP01_263g2</name>
</gene>
<dbReference type="VEuPathDB" id="FungiDB:VP01_263g2"/>
<dbReference type="EMBL" id="LAVV01007546">
    <property type="protein sequence ID" value="KNZ55591.1"/>
    <property type="molecule type" value="Genomic_DNA"/>
</dbReference>
<keyword evidence="2" id="KW-1185">Reference proteome</keyword>
<accession>A0A0L6V487</accession>
<protein>
    <submittedName>
        <fullName evidence="1">Uncharacterized protein</fullName>
    </submittedName>
</protein>